<feature type="chain" id="PRO_5042914785" evidence="1">
    <location>
        <begin position="20"/>
        <end position="108"/>
    </location>
</feature>
<evidence type="ECO:0000256" key="1">
    <source>
        <dbReference type="SAM" id="SignalP"/>
    </source>
</evidence>
<evidence type="ECO:0000313" key="3">
    <source>
        <dbReference type="Proteomes" id="UP001310594"/>
    </source>
</evidence>
<dbReference type="EMBL" id="JAVRQU010000016">
    <property type="protein sequence ID" value="KAK5694070.1"/>
    <property type="molecule type" value="Genomic_DNA"/>
</dbReference>
<dbReference type="Proteomes" id="UP001310594">
    <property type="component" value="Unassembled WGS sequence"/>
</dbReference>
<feature type="signal peptide" evidence="1">
    <location>
        <begin position="1"/>
        <end position="19"/>
    </location>
</feature>
<protein>
    <submittedName>
        <fullName evidence="2">Uncharacterized protein</fullName>
    </submittedName>
</protein>
<gene>
    <name evidence="2" type="ORF">LTR97_009689</name>
</gene>
<proteinExistence type="predicted"/>
<evidence type="ECO:0000313" key="2">
    <source>
        <dbReference type="EMBL" id="KAK5694070.1"/>
    </source>
</evidence>
<keyword evidence="1" id="KW-0732">Signal</keyword>
<reference evidence="2" key="1">
    <citation type="submission" date="2023-08" db="EMBL/GenBank/DDBJ databases">
        <title>Black Yeasts Isolated from many extreme environments.</title>
        <authorList>
            <person name="Coleine C."/>
            <person name="Stajich J.E."/>
            <person name="Selbmann L."/>
        </authorList>
    </citation>
    <scope>NUCLEOTIDE SEQUENCE</scope>
    <source>
        <strain evidence="2">CCFEE 5810</strain>
    </source>
</reference>
<dbReference type="AlphaFoldDB" id="A0AAN7VZH4"/>
<accession>A0AAN7VZH4</accession>
<comment type="caution">
    <text evidence="2">The sequence shown here is derived from an EMBL/GenBank/DDBJ whole genome shotgun (WGS) entry which is preliminary data.</text>
</comment>
<name>A0AAN7VZH4_9PEZI</name>
<sequence>MFRLNLFALLAAHALGGTASPLQSSTKSINPGGPIQPCTTTLFKQPSIAQTCTAHAGTVTSTASVECGGCVLKTEYLGHGLQCQHFVTFADIWTTTVTSCAETAKATA</sequence>
<organism evidence="2 3">
    <name type="scientific">Elasticomyces elasticus</name>
    <dbReference type="NCBI Taxonomy" id="574655"/>
    <lineage>
        <taxon>Eukaryota</taxon>
        <taxon>Fungi</taxon>
        <taxon>Dikarya</taxon>
        <taxon>Ascomycota</taxon>
        <taxon>Pezizomycotina</taxon>
        <taxon>Dothideomycetes</taxon>
        <taxon>Dothideomycetidae</taxon>
        <taxon>Mycosphaerellales</taxon>
        <taxon>Teratosphaeriaceae</taxon>
        <taxon>Elasticomyces</taxon>
    </lineage>
</organism>